<evidence type="ECO:0000256" key="7">
    <source>
        <dbReference type="SAM" id="Phobius"/>
    </source>
</evidence>
<evidence type="ECO:0000256" key="2">
    <source>
        <dbReference type="ARBA" id="ARBA00009045"/>
    </source>
</evidence>
<feature type="transmembrane region" description="Helical" evidence="7">
    <location>
        <begin position="374"/>
        <end position="392"/>
    </location>
</feature>
<evidence type="ECO:0000313" key="10">
    <source>
        <dbReference type="Proteomes" id="UP000823937"/>
    </source>
</evidence>
<feature type="transmembrane region" description="Helical" evidence="7">
    <location>
        <begin position="342"/>
        <end position="362"/>
    </location>
</feature>
<dbReference type="Gene3D" id="1.20.1540.10">
    <property type="entry name" value="Rhomboid-like"/>
    <property type="match status" value="1"/>
</dbReference>
<dbReference type="SUPFAM" id="SSF144091">
    <property type="entry name" value="Rhomboid-like"/>
    <property type="match status" value="1"/>
</dbReference>
<feature type="transmembrane region" description="Helical" evidence="7">
    <location>
        <begin position="266"/>
        <end position="285"/>
    </location>
</feature>
<proteinExistence type="inferred from homology"/>
<keyword evidence="9" id="KW-0645">Protease</keyword>
<evidence type="ECO:0000313" key="9">
    <source>
        <dbReference type="EMBL" id="HIV74999.1"/>
    </source>
</evidence>
<organism evidence="9 10">
    <name type="scientific">Candidatus Pseudogracilibacillus intestinigallinarum</name>
    <dbReference type="NCBI Taxonomy" id="2838742"/>
    <lineage>
        <taxon>Bacteria</taxon>
        <taxon>Bacillati</taxon>
        <taxon>Bacillota</taxon>
        <taxon>Bacilli</taxon>
        <taxon>Bacillales</taxon>
        <taxon>Bacillaceae</taxon>
        <taxon>Pseudogracilibacillus</taxon>
    </lineage>
</organism>
<comment type="similarity">
    <text evidence="2">Belongs to the peptidase S54 family.</text>
</comment>
<dbReference type="EMBL" id="DXHX01000123">
    <property type="protein sequence ID" value="HIV74999.1"/>
    <property type="molecule type" value="Genomic_DNA"/>
</dbReference>
<feature type="transmembrane region" description="Helical" evidence="7">
    <location>
        <begin position="228"/>
        <end position="254"/>
    </location>
</feature>
<dbReference type="GO" id="GO:0004252">
    <property type="term" value="F:serine-type endopeptidase activity"/>
    <property type="evidence" value="ECO:0007669"/>
    <property type="project" value="InterPro"/>
</dbReference>
<evidence type="ECO:0000256" key="4">
    <source>
        <dbReference type="ARBA" id="ARBA00022801"/>
    </source>
</evidence>
<sequence length="393" mass="45914">MSITNQYFMYHTLFELVKNEQYEMVHINIKRNEAWVQKKERGKTTVIRFLLKQFDWQKHLKKDIAAVFQRITAMKRIFRTKKIDIYNVYIADKKPIDATDQLQTPIIAKQNQKMKMNVYYIADTNEFDEKNRFLHDVNTEPFQFDKNDFSLLQYKVRIYKTYLQRQIYEKNKEIRDVFTYGKPYLTYFFLLLNVCIFLFLENIGGSMDQDVLIGYGAKYNEAILEGEWWRLFTAAFIHIGLIHFFINMLALYYIGQFVERIYGSKSFFIIYFLSLLLGNIASFVFTDAITAGASGAIFGLFGALLYFGIKYRMLFIRTIGNQFMLLLIVNIVLGIIVPQIDIGAHIGGLIGGFLAAMMATLPYKKSVRLQVVSFSLYGLIALCMYLIGMQILP</sequence>
<evidence type="ECO:0000256" key="3">
    <source>
        <dbReference type="ARBA" id="ARBA00022692"/>
    </source>
</evidence>
<feature type="transmembrane region" description="Helical" evidence="7">
    <location>
        <begin position="184"/>
        <end position="200"/>
    </location>
</feature>
<evidence type="ECO:0000256" key="1">
    <source>
        <dbReference type="ARBA" id="ARBA00004141"/>
    </source>
</evidence>
<dbReference type="Pfam" id="PF01694">
    <property type="entry name" value="Rhomboid"/>
    <property type="match status" value="1"/>
</dbReference>
<dbReference type="GO" id="GO:0006508">
    <property type="term" value="P:proteolysis"/>
    <property type="evidence" value="ECO:0007669"/>
    <property type="project" value="UniProtKB-KW"/>
</dbReference>
<comment type="caution">
    <text evidence="9">The sequence shown here is derived from an EMBL/GenBank/DDBJ whole genome shotgun (WGS) entry which is preliminary data.</text>
</comment>
<keyword evidence="4" id="KW-0378">Hydrolase</keyword>
<reference evidence="9" key="1">
    <citation type="journal article" date="2021" name="PeerJ">
        <title>Extensive microbial diversity within the chicken gut microbiome revealed by metagenomics and culture.</title>
        <authorList>
            <person name="Gilroy R."/>
            <person name="Ravi A."/>
            <person name="Getino M."/>
            <person name="Pursley I."/>
            <person name="Horton D.L."/>
            <person name="Alikhan N.F."/>
            <person name="Baker D."/>
            <person name="Gharbi K."/>
            <person name="Hall N."/>
            <person name="Watson M."/>
            <person name="Adriaenssens E.M."/>
            <person name="Foster-Nyarko E."/>
            <person name="Jarju S."/>
            <person name="Secka A."/>
            <person name="Antonio M."/>
            <person name="Oren A."/>
            <person name="Chaudhuri R.R."/>
            <person name="La Ragione R."/>
            <person name="Hildebrand F."/>
            <person name="Pallen M.J."/>
        </authorList>
    </citation>
    <scope>NUCLEOTIDE SEQUENCE</scope>
    <source>
        <strain evidence="9">CHK169-2315</strain>
    </source>
</reference>
<dbReference type="AlphaFoldDB" id="A0A9D1PMI7"/>
<reference evidence="9" key="2">
    <citation type="submission" date="2021-04" db="EMBL/GenBank/DDBJ databases">
        <authorList>
            <person name="Gilroy R."/>
        </authorList>
    </citation>
    <scope>NUCLEOTIDE SEQUENCE</scope>
    <source>
        <strain evidence="9">CHK169-2315</strain>
    </source>
</reference>
<dbReference type="Proteomes" id="UP000823937">
    <property type="component" value="Unassembled WGS sequence"/>
</dbReference>
<evidence type="ECO:0000259" key="8">
    <source>
        <dbReference type="Pfam" id="PF01694"/>
    </source>
</evidence>
<comment type="subcellular location">
    <subcellularLocation>
        <location evidence="1">Membrane</location>
        <topology evidence="1">Multi-pass membrane protein</topology>
    </subcellularLocation>
</comment>
<keyword evidence="3 7" id="KW-0812">Transmembrane</keyword>
<evidence type="ECO:0000256" key="5">
    <source>
        <dbReference type="ARBA" id="ARBA00022989"/>
    </source>
</evidence>
<dbReference type="PANTHER" id="PTHR43731">
    <property type="entry name" value="RHOMBOID PROTEASE"/>
    <property type="match status" value="1"/>
</dbReference>
<dbReference type="InterPro" id="IPR035952">
    <property type="entry name" value="Rhomboid-like_sf"/>
</dbReference>
<feature type="transmembrane region" description="Helical" evidence="7">
    <location>
        <begin position="291"/>
        <end position="307"/>
    </location>
</feature>
<accession>A0A9D1PMI7</accession>
<feature type="transmembrane region" description="Helical" evidence="7">
    <location>
        <begin position="314"/>
        <end position="336"/>
    </location>
</feature>
<keyword evidence="5 7" id="KW-1133">Transmembrane helix</keyword>
<gene>
    <name evidence="9" type="ORF">H9895_07990</name>
</gene>
<dbReference type="GO" id="GO:0016020">
    <property type="term" value="C:membrane"/>
    <property type="evidence" value="ECO:0007669"/>
    <property type="project" value="UniProtKB-SubCell"/>
</dbReference>
<evidence type="ECO:0000256" key="6">
    <source>
        <dbReference type="ARBA" id="ARBA00023136"/>
    </source>
</evidence>
<feature type="domain" description="Peptidase S54 rhomboid" evidence="8">
    <location>
        <begin position="226"/>
        <end position="358"/>
    </location>
</feature>
<dbReference type="InterPro" id="IPR050925">
    <property type="entry name" value="Rhomboid_protease_S54"/>
</dbReference>
<name>A0A9D1PMI7_9BACI</name>
<keyword evidence="6 7" id="KW-0472">Membrane</keyword>
<dbReference type="InterPro" id="IPR022764">
    <property type="entry name" value="Peptidase_S54_rhomboid_dom"/>
</dbReference>
<protein>
    <submittedName>
        <fullName evidence="9">Rhomboid family intramembrane serine protease</fullName>
    </submittedName>
</protein>
<dbReference type="PANTHER" id="PTHR43731:SF14">
    <property type="entry name" value="PRESENILIN-ASSOCIATED RHOMBOID-LIKE PROTEIN, MITOCHONDRIAL"/>
    <property type="match status" value="1"/>
</dbReference>